<comment type="caution">
    <text evidence="1">The sequence shown here is derived from an EMBL/GenBank/DDBJ whole genome shotgun (WGS) entry which is preliminary data.</text>
</comment>
<gene>
    <name evidence="1" type="ORF">Rhow_000853</name>
</gene>
<proteinExistence type="predicted"/>
<organism evidence="1 2">
    <name type="scientific">Rhodococcus wratislaviensis</name>
    <name type="common">Tsukamurella wratislaviensis</name>
    <dbReference type="NCBI Taxonomy" id="44752"/>
    <lineage>
        <taxon>Bacteria</taxon>
        <taxon>Bacillati</taxon>
        <taxon>Actinomycetota</taxon>
        <taxon>Actinomycetes</taxon>
        <taxon>Mycobacteriales</taxon>
        <taxon>Nocardiaceae</taxon>
        <taxon>Rhodococcus</taxon>
    </lineage>
</organism>
<dbReference type="AlphaFoldDB" id="A0A402C309"/>
<accession>A0A402C309</accession>
<evidence type="ECO:0000313" key="2">
    <source>
        <dbReference type="Proteomes" id="UP000287519"/>
    </source>
</evidence>
<name>A0A402C309_RHOWR</name>
<dbReference type="EMBL" id="BHYM01000013">
    <property type="protein sequence ID" value="GCE37969.1"/>
    <property type="molecule type" value="Genomic_DNA"/>
</dbReference>
<reference evidence="1 2" key="1">
    <citation type="submission" date="2018-11" db="EMBL/GenBank/DDBJ databases">
        <title>Microbial catabolism of amino acid.</title>
        <authorList>
            <person name="Hibi M."/>
            <person name="Ogawa J."/>
        </authorList>
    </citation>
    <scope>NUCLEOTIDE SEQUENCE [LARGE SCALE GENOMIC DNA]</scope>
    <source>
        <strain evidence="1 2">C31-06</strain>
    </source>
</reference>
<sequence>MANYADHQPEPTVCEQLGYHDPRADGACRHGCDDVSLPLPGPRTRANGLPEF</sequence>
<protein>
    <submittedName>
        <fullName evidence="1">Uncharacterized protein</fullName>
    </submittedName>
</protein>
<dbReference type="RefSeq" id="WP_192581767.1">
    <property type="nucleotide sequence ID" value="NZ_BHYM01000013.1"/>
</dbReference>
<dbReference type="Proteomes" id="UP000287519">
    <property type="component" value="Unassembled WGS sequence"/>
</dbReference>
<evidence type="ECO:0000313" key="1">
    <source>
        <dbReference type="EMBL" id="GCE37969.1"/>
    </source>
</evidence>
<keyword evidence="2" id="KW-1185">Reference proteome</keyword>